<evidence type="ECO:0000259" key="1">
    <source>
        <dbReference type="Pfam" id="PF00534"/>
    </source>
</evidence>
<feature type="domain" description="Glycosyltransferase subfamily 4-like N-terminal" evidence="2">
    <location>
        <begin position="17"/>
        <end position="170"/>
    </location>
</feature>
<feature type="domain" description="Glycosyl transferase family 1" evidence="1">
    <location>
        <begin position="177"/>
        <end position="330"/>
    </location>
</feature>
<dbReference type="EMBL" id="JAIMJA010000003">
    <property type="protein sequence ID" value="MCE2594048.1"/>
    <property type="molecule type" value="Genomic_DNA"/>
</dbReference>
<dbReference type="Pfam" id="PF00534">
    <property type="entry name" value="Glycos_transf_1"/>
    <property type="match status" value="1"/>
</dbReference>
<dbReference type="PANTHER" id="PTHR12526:SF630">
    <property type="entry name" value="GLYCOSYLTRANSFERASE"/>
    <property type="match status" value="1"/>
</dbReference>
<dbReference type="InterPro" id="IPR001296">
    <property type="entry name" value="Glyco_trans_1"/>
</dbReference>
<evidence type="ECO:0000313" key="3">
    <source>
        <dbReference type="EMBL" id="MCE2594048.1"/>
    </source>
</evidence>
<dbReference type="EC" id="2.4.-.-" evidence="3"/>
<comment type="caution">
    <text evidence="3">The sequence shown here is derived from an EMBL/GenBank/DDBJ whole genome shotgun (WGS) entry which is preliminary data.</text>
</comment>
<evidence type="ECO:0000259" key="2">
    <source>
        <dbReference type="Pfam" id="PF13439"/>
    </source>
</evidence>
<sequence>MNYNNLNVAIVITALDIGGAETQVYELVKKFKSQGLSVSVISLIKGGSIYSLLLEEKFNLHTLDMDSYCQTPMALFKLLRFCRENKIHILHGHMFHAYILCRLAKLVNRNLKVISSAHSIYEGGKIRELLYRMTSFLSNLNTNVSPKACDYFIKNKMSPIDKMLIVPNGICKTKFTRENKIKNNSTFHWVSIGRLSKEKDFSTLIKAFELVNNKVDFKLTIVGTGTEKEKLEKEIIERGLTEKIKIKASIDAVYFYNIADAYICSSLYEGFGITLVEALYMELPIVTTDHEGTNFILKGYNNKLIAKKNNPLDLASSIMYLMKKDENERKNEITDVRENSIKEFSIEKISSRWLKLYKELLQE</sequence>
<organism evidence="3 4">
    <name type="scientific">Motilimonas cestriensis</name>
    <dbReference type="NCBI Taxonomy" id="2742685"/>
    <lineage>
        <taxon>Bacteria</taxon>
        <taxon>Pseudomonadati</taxon>
        <taxon>Pseudomonadota</taxon>
        <taxon>Gammaproteobacteria</taxon>
        <taxon>Alteromonadales</taxon>
        <taxon>Alteromonadales genera incertae sedis</taxon>
        <taxon>Motilimonas</taxon>
    </lineage>
</organism>
<evidence type="ECO:0000313" key="4">
    <source>
        <dbReference type="Proteomes" id="UP001201273"/>
    </source>
</evidence>
<dbReference type="RefSeq" id="WP_233051626.1">
    <property type="nucleotide sequence ID" value="NZ_JAIMJA010000003.1"/>
</dbReference>
<name>A0ABS8W8H1_9GAMM</name>
<proteinExistence type="predicted"/>
<dbReference type="Proteomes" id="UP001201273">
    <property type="component" value="Unassembled WGS sequence"/>
</dbReference>
<gene>
    <name evidence="3" type="ORF">K6Y31_04385</name>
</gene>
<accession>A0ABS8W8H1</accession>
<dbReference type="GO" id="GO:0016757">
    <property type="term" value="F:glycosyltransferase activity"/>
    <property type="evidence" value="ECO:0007669"/>
    <property type="project" value="UniProtKB-KW"/>
</dbReference>
<keyword evidence="3" id="KW-0808">Transferase</keyword>
<protein>
    <submittedName>
        <fullName evidence="3">Glycosyltransferase</fullName>
        <ecNumber evidence="3">2.4.-.-</ecNumber>
    </submittedName>
</protein>
<reference evidence="3 4" key="1">
    <citation type="journal article" date="2022" name="Environ. Microbiol. Rep.">
        <title>Eco-phylogenetic analyses reveal divergent evolution of vitamin B12 metabolism in the marine bacterial family 'Psychromonadaceae'.</title>
        <authorList>
            <person name="Jin X."/>
            <person name="Yang Y."/>
            <person name="Cao H."/>
            <person name="Gao B."/>
            <person name="Zhao Z."/>
        </authorList>
    </citation>
    <scope>NUCLEOTIDE SEQUENCE [LARGE SCALE GENOMIC DNA]</scope>
    <source>
        <strain evidence="3 4">MKS20</strain>
    </source>
</reference>
<dbReference type="PANTHER" id="PTHR12526">
    <property type="entry name" value="GLYCOSYLTRANSFERASE"/>
    <property type="match status" value="1"/>
</dbReference>
<keyword evidence="3" id="KW-0328">Glycosyltransferase</keyword>
<dbReference type="InterPro" id="IPR028098">
    <property type="entry name" value="Glyco_trans_4-like_N"/>
</dbReference>
<keyword evidence="4" id="KW-1185">Reference proteome</keyword>
<dbReference type="SUPFAM" id="SSF53756">
    <property type="entry name" value="UDP-Glycosyltransferase/glycogen phosphorylase"/>
    <property type="match status" value="1"/>
</dbReference>
<dbReference type="Pfam" id="PF13439">
    <property type="entry name" value="Glyco_transf_4"/>
    <property type="match status" value="1"/>
</dbReference>
<dbReference type="Gene3D" id="3.40.50.2000">
    <property type="entry name" value="Glycogen Phosphorylase B"/>
    <property type="match status" value="2"/>
</dbReference>